<reference evidence="3" key="1">
    <citation type="submission" date="2016-06" db="EMBL/GenBank/DDBJ databases">
        <title>Draft genome sequence of Desulfoplanes formicivorans strain Pf12B.</title>
        <authorList>
            <person name="Watanabe M."/>
            <person name="Kojima H."/>
            <person name="Fukui M."/>
        </authorList>
    </citation>
    <scope>NUCLEOTIDE SEQUENCE [LARGE SCALE GENOMIC DNA]</scope>
    <source>
        <strain evidence="3">Pf12B</strain>
    </source>
</reference>
<dbReference type="GO" id="GO:0003916">
    <property type="term" value="F:DNA topoisomerase activity"/>
    <property type="evidence" value="ECO:0007669"/>
    <property type="project" value="InterPro"/>
</dbReference>
<dbReference type="Gene3D" id="3.30.65.10">
    <property type="entry name" value="Bacterial Topoisomerase I, domain 1"/>
    <property type="match status" value="1"/>
</dbReference>
<dbReference type="SUPFAM" id="SSF57783">
    <property type="entry name" value="Zinc beta-ribbon"/>
    <property type="match status" value="1"/>
</dbReference>
<evidence type="ECO:0000313" key="3">
    <source>
        <dbReference type="Proteomes" id="UP000095200"/>
    </source>
</evidence>
<dbReference type="Pfam" id="PF08378">
    <property type="entry name" value="NERD"/>
    <property type="match status" value="1"/>
</dbReference>
<dbReference type="GO" id="GO:0005694">
    <property type="term" value="C:chromosome"/>
    <property type="evidence" value="ECO:0007669"/>
    <property type="project" value="InterPro"/>
</dbReference>
<dbReference type="InterPro" id="IPR011528">
    <property type="entry name" value="NERD"/>
</dbReference>
<dbReference type="InterPro" id="IPR013498">
    <property type="entry name" value="Topo_IA_Znf"/>
</dbReference>
<dbReference type="EMBL" id="BDFE01000020">
    <property type="protein sequence ID" value="GAU09857.1"/>
    <property type="molecule type" value="Genomic_DNA"/>
</dbReference>
<dbReference type="OrthoDB" id="5500241at2"/>
<keyword evidence="3" id="KW-1185">Reference proteome</keyword>
<sequence length="320" mass="36471">MIIKRKDSIEPHITTLTSFLKAPGIPEETKQRIRNEIARMQQGFKGERACAFFLEGFVKDHPNRVLIHDLRIKDNGDVAQIDHLLINRNLGMFVLESKNYSHGFKIKENGEFEYWNGKFYCGMASPVEQAKRQMEILQRYLVSRDFFPKRLGITLRPQLDFFVLCAPNSRIIRPKHETDVSRKVVKADLFKNVYTETTASLSFVRDLKGAVNLVSKKTLIKIAQKIVQGHIPQQIDYRARFGITDEQLLGVQNVYEKQADYGKISLKQNHCDPPSCPKCGRPMVLRKATRGANAGNLFWGCSAFPQCRGIINVTSDSATP</sequence>
<proteinExistence type="predicted"/>
<gene>
    <name evidence="2" type="ORF">DPF_2593</name>
</gene>
<dbReference type="Pfam" id="PF01396">
    <property type="entry name" value="Zn_ribbon_Top1"/>
    <property type="match status" value="1"/>
</dbReference>
<evidence type="ECO:0000313" key="2">
    <source>
        <dbReference type="EMBL" id="GAU09857.1"/>
    </source>
</evidence>
<dbReference type="GO" id="GO:0003677">
    <property type="term" value="F:DNA binding"/>
    <property type="evidence" value="ECO:0007669"/>
    <property type="project" value="InterPro"/>
</dbReference>
<accession>A0A194AIE8</accession>
<feature type="domain" description="NERD" evidence="1">
    <location>
        <begin position="42"/>
        <end position="160"/>
    </location>
</feature>
<dbReference type="GO" id="GO:0006265">
    <property type="term" value="P:DNA topological change"/>
    <property type="evidence" value="ECO:0007669"/>
    <property type="project" value="InterPro"/>
</dbReference>
<evidence type="ECO:0000259" key="1">
    <source>
        <dbReference type="PROSITE" id="PS50965"/>
    </source>
</evidence>
<comment type="caution">
    <text evidence="2">The sequence shown here is derived from an EMBL/GenBank/DDBJ whole genome shotgun (WGS) entry which is preliminary data.</text>
</comment>
<protein>
    <submittedName>
        <fullName evidence="2">Nuclease</fullName>
    </submittedName>
</protein>
<dbReference type="STRING" id="1592317.DPF_2593"/>
<organism evidence="2 3">
    <name type="scientific">Desulfoplanes formicivorans</name>
    <dbReference type="NCBI Taxonomy" id="1592317"/>
    <lineage>
        <taxon>Bacteria</taxon>
        <taxon>Pseudomonadati</taxon>
        <taxon>Thermodesulfobacteriota</taxon>
        <taxon>Desulfovibrionia</taxon>
        <taxon>Desulfovibrionales</taxon>
        <taxon>Desulfoplanaceae</taxon>
        <taxon>Desulfoplanes</taxon>
    </lineage>
</organism>
<dbReference type="Proteomes" id="UP000095200">
    <property type="component" value="Unassembled WGS sequence"/>
</dbReference>
<dbReference type="RefSeq" id="WP_069860086.1">
    <property type="nucleotide sequence ID" value="NZ_BDFE01000020.1"/>
</dbReference>
<name>A0A194AIE8_9BACT</name>
<dbReference type="AlphaFoldDB" id="A0A194AIE8"/>
<dbReference type="PROSITE" id="PS50965">
    <property type="entry name" value="NERD"/>
    <property type="match status" value="1"/>
</dbReference>